<dbReference type="EMBL" id="QNZK01000218">
    <property type="protein sequence ID" value="RTZ84497.1"/>
    <property type="molecule type" value="Genomic_DNA"/>
</dbReference>
<evidence type="ECO:0000313" key="1">
    <source>
        <dbReference type="EMBL" id="RTZ84497.1"/>
    </source>
</evidence>
<proteinExistence type="predicted"/>
<reference evidence="1 2" key="1">
    <citation type="submission" date="2018-06" db="EMBL/GenBank/DDBJ databases">
        <title>Combined omics and stable isotope probing to characterize newly discovered Mariana Back-Arc vent microbial communities.</title>
        <authorList>
            <person name="Trembath-Reichert E."/>
            <person name="Huber J.A."/>
        </authorList>
    </citation>
    <scope>NUCLEOTIDE SEQUENCE [LARGE SCALE GENOMIC DNA]</scope>
    <source>
        <strain evidence="1">MAG 58</strain>
    </source>
</reference>
<comment type="caution">
    <text evidence="1">The sequence shown here is derived from an EMBL/GenBank/DDBJ whole genome shotgun (WGS) entry which is preliminary data.</text>
</comment>
<sequence>MNDFIFSGVFNSLQLTALVLAGSPQIKKKIIKIQYCFMFFIVTPFQKVALPASLRDLSILAESNFDNK</sequence>
<gene>
    <name evidence="1" type="ORF">DSY96_06175</name>
</gene>
<evidence type="ECO:0000313" key="2">
    <source>
        <dbReference type="Proteomes" id="UP000287917"/>
    </source>
</evidence>
<accession>A0A432GKW2</accession>
<dbReference type="Proteomes" id="UP000287917">
    <property type="component" value="Unassembled WGS sequence"/>
</dbReference>
<protein>
    <submittedName>
        <fullName evidence="1">Uncharacterized protein</fullName>
    </submittedName>
</protein>
<feature type="non-terminal residue" evidence="1">
    <location>
        <position position="1"/>
    </location>
</feature>
<organism evidence="1 2">
    <name type="scientific">SAR324 cluster bacterium</name>
    <dbReference type="NCBI Taxonomy" id="2024889"/>
    <lineage>
        <taxon>Bacteria</taxon>
        <taxon>Deltaproteobacteria</taxon>
        <taxon>SAR324 cluster</taxon>
    </lineage>
</organism>
<name>A0A432GKW2_9DELT</name>
<dbReference type="AlphaFoldDB" id="A0A432GKW2"/>